<proteinExistence type="predicted"/>
<keyword evidence="2 4" id="KW-0238">DNA-binding</keyword>
<keyword evidence="7" id="KW-1185">Reference proteome</keyword>
<keyword evidence="1" id="KW-0805">Transcription regulation</keyword>
<dbReference type="SUPFAM" id="SSF46689">
    <property type="entry name" value="Homeodomain-like"/>
    <property type="match status" value="1"/>
</dbReference>
<dbReference type="InterPro" id="IPR009057">
    <property type="entry name" value="Homeodomain-like_sf"/>
</dbReference>
<evidence type="ECO:0000256" key="3">
    <source>
        <dbReference type="ARBA" id="ARBA00023163"/>
    </source>
</evidence>
<evidence type="ECO:0000256" key="2">
    <source>
        <dbReference type="ARBA" id="ARBA00023125"/>
    </source>
</evidence>
<evidence type="ECO:0000313" key="7">
    <source>
        <dbReference type="Proteomes" id="UP000316196"/>
    </source>
</evidence>
<dbReference type="Gene3D" id="1.10.357.10">
    <property type="entry name" value="Tetracycline Repressor, domain 2"/>
    <property type="match status" value="1"/>
</dbReference>
<accession>A0A542ZT65</accession>
<protein>
    <submittedName>
        <fullName evidence="6">TetR family transcriptional regulator</fullName>
    </submittedName>
</protein>
<dbReference type="PANTHER" id="PTHR30055">
    <property type="entry name" value="HTH-TYPE TRANSCRIPTIONAL REGULATOR RUTR"/>
    <property type="match status" value="1"/>
</dbReference>
<dbReference type="Proteomes" id="UP000316196">
    <property type="component" value="Unassembled WGS sequence"/>
</dbReference>
<feature type="domain" description="HTH tetR-type" evidence="5">
    <location>
        <begin position="21"/>
        <end position="82"/>
    </location>
</feature>
<dbReference type="PANTHER" id="PTHR30055:SF238">
    <property type="entry name" value="MYCOFACTOCIN BIOSYNTHESIS TRANSCRIPTIONAL REGULATOR MFTR-RELATED"/>
    <property type="match status" value="1"/>
</dbReference>
<evidence type="ECO:0000313" key="6">
    <source>
        <dbReference type="EMBL" id="TQL63525.1"/>
    </source>
</evidence>
<evidence type="ECO:0000259" key="5">
    <source>
        <dbReference type="PROSITE" id="PS50977"/>
    </source>
</evidence>
<evidence type="ECO:0000256" key="4">
    <source>
        <dbReference type="PROSITE-ProRule" id="PRU00335"/>
    </source>
</evidence>
<dbReference type="Pfam" id="PF00440">
    <property type="entry name" value="TetR_N"/>
    <property type="match status" value="1"/>
</dbReference>
<comment type="caution">
    <text evidence="6">The sequence shown here is derived from an EMBL/GenBank/DDBJ whole genome shotgun (WGS) entry which is preliminary data.</text>
</comment>
<dbReference type="GO" id="GO:0000976">
    <property type="term" value="F:transcription cis-regulatory region binding"/>
    <property type="evidence" value="ECO:0007669"/>
    <property type="project" value="TreeGrafter"/>
</dbReference>
<keyword evidence="3" id="KW-0804">Transcription</keyword>
<organism evidence="6 7">
    <name type="scientific">Propioniferax innocua</name>
    <dbReference type="NCBI Taxonomy" id="1753"/>
    <lineage>
        <taxon>Bacteria</taxon>
        <taxon>Bacillati</taxon>
        <taxon>Actinomycetota</taxon>
        <taxon>Actinomycetes</taxon>
        <taxon>Propionibacteriales</taxon>
        <taxon>Propionibacteriaceae</taxon>
        <taxon>Propioniferax</taxon>
    </lineage>
</organism>
<dbReference type="AlphaFoldDB" id="A0A542ZT65"/>
<dbReference type="InterPro" id="IPR001647">
    <property type="entry name" value="HTH_TetR"/>
</dbReference>
<dbReference type="OrthoDB" id="8688418at2"/>
<evidence type="ECO:0000256" key="1">
    <source>
        <dbReference type="ARBA" id="ARBA00023015"/>
    </source>
</evidence>
<name>A0A542ZT65_9ACTN</name>
<reference evidence="6 7" key="1">
    <citation type="submission" date="2019-06" db="EMBL/GenBank/DDBJ databases">
        <title>Sequencing the genomes of 1000 actinobacteria strains.</title>
        <authorList>
            <person name="Klenk H.-P."/>
        </authorList>
    </citation>
    <scope>NUCLEOTIDE SEQUENCE [LARGE SCALE GENOMIC DNA]</scope>
    <source>
        <strain evidence="6 7">DSM 8251</strain>
    </source>
</reference>
<feature type="DNA-binding region" description="H-T-H motif" evidence="4">
    <location>
        <begin position="45"/>
        <end position="64"/>
    </location>
</feature>
<dbReference type="EMBL" id="VFOR01000001">
    <property type="protein sequence ID" value="TQL63525.1"/>
    <property type="molecule type" value="Genomic_DNA"/>
</dbReference>
<dbReference type="PROSITE" id="PS50977">
    <property type="entry name" value="HTH_TETR_2"/>
    <property type="match status" value="1"/>
</dbReference>
<dbReference type="GO" id="GO:0003700">
    <property type="term" value="F:DNA-binding transcription factor activity"/>
    <property type="evidence" value="ECO:0007669"/>
    <property type="project" value="TreeGrafter"/>
</dbReference>
<gene>
    <name evidence="6" type="ORF">FB460_1340</name>
</gene>
<sequence length="218" mass="23613">MHCTFPLECGIVTGLRERKKIECRLAIQRAALELAVEHDGMHDVPVEAIAEHAGISPRTFFNYFPTKESAIFNAYIGRADDLVQAITEWPADDPIGDDPGRIIAEVLLQSVLTLDAETNRLLHITLGKNPDLLGLSTGNILATNRLLAQAAADRIGATDIPTRRRLGQLTAALSAVIRMTMGFHSHHGLPTDDLDSALREATDAVLVGLGTRPGQKPD</sequence>
<dbReference type="InterPro" id="IPR050109">
    <property type="entry name" value="HTH-type_TetR-like_transc_reg"/>
</dbReference>